<dbReference type="EC" id="5.1.1.7" evidence="3 8"/>
<dbReference type="Proteomes" id="UP000245468">
    <property type="component" value="Chromosome"/>
</dbReference>
<dbReference type="PANTHER" id="PTHR31689:SF0">
    <property type="entry name" value="DIAMINOPIMELATE EPIMERASE"/>
    <property type="match status" value="1"/>
</dbReference>
<name>A0A2S2DUU3_9BACT</name>
<dbReference type="RefSeq" id="WP_109322322.1">
    <property type="nucleotide sequence ID" value="NZ_CP029346.1"/>
</dbReference>
<feature type="active site" evidence="9">
    <location>
        <position position="71"/>
    </location>
</feature>
<evidence type="ECO:0000256" key="7">
    <source>
        <dbReference type="ARBA" id="ARBA00051712"/>
    </source>
</evidence>
<keyword evidence="6 8" id="KW-0413">Isomerase</keyword>
<feature type="binding site" evidence="8">
    <location>
        <position position="168"/>
    </location>
    <ligand>
        <name>substrate</name>
    </ligand>
</feature>
<comment type="caution">
    <text evidence="8">Lacks conserved residue(s) required for the propagation of feature annotation.</text>
</comment>
<dbReference type="SUPFAM" id="SSF54506">
    <property type="entry name" value="Diaminopimelate epimerase-like"/>
    <property type="match status" value="2"/>
</dbReference>
<feature type="site" description="Could be important to modulate the pK values of the two catalytic cysteine residues" evidence="8">
    <location>
        <position position="135"/>
    </location>
</feature>
<dbReference type="GO" id="GO:0009089">
    <property type="term" value="P:lysine biosynthetic process via diaminopimelate"/>
    <property type="evidence" value="ECO:0007669"/>
    <property type="project" value="UniProtKB-UniRule"/>
</dbReference>
<dbReference type="KEGG" id="psez:HME7025_00705"/>
<comment type="function">
    <text evidence="8">Catalyzes the stereoinversion of LL-2,6-diaminopimelate (L,L-DAP) to meso-diaminopimelate (meso-DAP), a precursor of L-lysine and an essential component of the bacterial peptidoglycan.</text>
</comment>
<evidence type="ECO:0000256" key="3">
    <source>
        <dbReference type="ARBA" id="ARBA00013080"/>
    </source>
</evidence>
<comment type="subunit">
    <text evidence="8">Homodimer.</text>
</comment>
<feature type="binding site" evidence="8">
    <location>
        <position position="62"/>
    </location>
    <ligand>
        <name>substrate</name>
    </ligand>
</feature>
<evidence type="ECO:0000256" key="6">
    <source>
        <dbReference type="ARBA" id="ARBA00023235"/>
    </source>
</evidence>
<dbReference type="AlphaFoldDB" id="A0A2S2DUU3"/>
<evidence type="ECO:0000256" key="1">
    <source>
        <dbReference type="ARBA" id="ARBA00005196"/>
    </source>
</evidence>
<dbReference type="EMBL" id="CP029346">
    <property type="protein sequence ID" value="AWL08577.1"/>
    <property type="molecule type" value="Genomic_DNA"/>
</dbReference>
<comment type="pathway">
    <text evidence="1 8">Amino-acid biosynthesis; L-lysine biosynthesis via DAP pathway; DL-2,6-diaminopimelate from LL-2,6-diaminopimelate: step 1/1.</text>
</comment>
<evidence type="ECO:0000256" key="2">
    <source>
        <dbReference type="ARBA" id="ARBA00010219"/>
    </source>
</evidence>
<feature type="binding site" evidence="8">
    <location>
        <position position="11"/>
    </location>
    <ligand>
        <name>substrate</name>
    </ligand>
</feature>
<dbReference type="PROSITE" id="PS01326">
    <property type="entry name" value="DAP_EPIMERASE"/>
    <property type="match status" value="1"/>
</dbReference>
<comment type="subcellular location">
    <subcellularLocation>
        <location evidence="8">Cytoplasm</location>
    </subcellularLocation>
</comment>
<feature type="binding site" evidence="8">
    <location>
        <begin position="196"/>
        <end position="197"/>
    </location>
    <ligand>
        <name>substrate</name>
    </ligand>
</feature>
<dbReference type="Gene3D" id="3.10.310.10">
    <property type="entry name" value="Diaminopimelate Epimerase, Chain A, domain 1"/>
    <property type="match status" value="2"/>
</dbReference>
<dbReference type="NCBIfam" id="TIGR00652">
    <property type="entry name" value="DapF"/>
    <property type="match status" value="1"/>
</dbReference>
<protein>
    <recommendedName>
        <fullName evidence="3 8">Diaminopimelate epimerase</fullName>
        <shortName evidence="8">DAP epimerase</shortName>
        <ecNumber evidence="3 8">5.1.1.7</ecNumber>
    </recommendedName>
    <alternativeName>
        <fullName evidence="8">PLP-independent amino acid racemase</fullName>
    </alternativeName>
</protein>
<evidence type="ECO:0000256" key="5">
    <source>
        <dbReference type="ARBA" id="ARBA00023154"/>
    </source>
</evidence>
<dbReference type="InterPro" id="IPR018510">
    <property type="entry name" value="DAP_epimerase_AS"/>
</dbReference>
<feature type="binding site" evidence="8">
    <location>
        <begin position="185"/>
        <end position="186"/>
    </location>
    <ligand>
        <name>substrate</name>
    </ligand>
</feature>
<sequence length="257" mass="28143">MKFYKYQGTGNDFVIIDDREGNFQLGQKEIAHLCHRRFGIGADGLMLLQNAEGYDFRMVYYNSDGTEGSMCGNGGRCLVRFASDLGIVQNFTTFIAIDGEHQAHIDPDKISLHMQNVSEIEAVSSDYFAQTGSPHLVRFSTAVQAEDVKNIGAQIRYSDTFKSRGGTNVNFVELVNQGLFVRTYERGVEDETYSCGTGVTAAALVANTIHGLTSPVAIQTIGGKLSIEFKGNAQTGFYDVYLIGPAVRVFEGEITSL</sequence>
<dbReference type="UniPathway" id="UPA00034">
    <property type="reaction ID" value="UER00025"/>
</dbReference>
<evidence type="ECO:0000256" key="4">
    <source>
        <dbReference type="ARBA" id="ARBA00022605"/>
    </source>
</evidence>
<proteinExistence type="inferred from homology"/>
<evidence type="ECO:0000313" key="10">
    <source>
        <dbReference type="EMBL" id="AWL08577.1"/>
    </source>
</evidence>
<keyword evidence="5 8" id="KW-0457">Lysine biosynthesis</keyword>
<dbReference type="HAMAP" id="MF_00197">
    <property type="entry name" value="DAP_epimerase"/>
    <property type="match status" value="1"/>
</dbReference>
<keyword evidence="4 8" id="KW-0028">Amino-acid biosynthesis</keyword>
<evidence type="ECO:0000313" key="11">
    <source>
        <dbReference type="Proteomes" id="UP000245468"/>
    </source>
</evidence>
<evidence type="ECO:0000256" key="8">
    <source>
        <dbReference type="HAMAP-Rule" id="MF_00197"/>
    </source>
</evidence>
<gene>
    <name evidence="8 10" type="primary">dapF</name>
    <name evidence="10" type="ORF">HME7025_00705</name>
</gene>
<dbReference type="Pfam" id="PF01678">
    <property type="entry name" value="DAP_epimerase"/>
    <property type="match status" value="2"/>
</dbReference>
<keyword evidence="8" id="KW-0963">Cytoplasm</keyword>
<dbReference type="GO" id="GO:0005829">
    <property type="term" value="C:cytosol"/>
    <property type="evidence" value="ECO:0007669"/>
    <property type="project" value="TreeGrafter"/>
</dbReference>
<dbReference type="InterPro" id="IPR001653">
    <property type="entry name" value="DAP_epimerase_DapF"/>
</dbReference>
<dbReference type="PANTHER" id="PTHR31689">
    <property type="entry name" value="DIAMINOPIMELATE EPIMERASE, CHLOROPLASTIC"/>
    <property type="match status" value="1"/>
</dbReference>
<accession>A0A2S2DUU3</accession>
<keyword evidence="11" id="KW-1185">Reference proteome</keyword>
<comment type="similarity">
    <text evidence="2 8">Belongs to the diaminopimelate epimerase family.</text>
</comment>
<reference evidence="11" key="1">
    <citation type="submission" date="2018-05" db="EMBL/GenBank/DDBJ databases">
        <title>Pseudarcicella sp. HME7025 Genome sequencing and assembly.</title>
        <authorList>
            <person name="Kim H."/>
            <person name="Kang H."/>
            <person name="Joh K."/>
        </authorList>
    </citation>
    <scope>NUCLEOTIDE SEQUENCE [LARGE SCALE GENOMIC DNA]</scope>
    <source>
        <strain evidence="11">HME7025</strain>
    </source>
</reference>
<feature type="binding site" evidence="8">
    <location>
        <begin position="72"/>
        <end position="73"/>
    </location>
    <ligand>
        <name>substrate</name>
    </ligand>
</feature>
<dbReference type="OrthoDB" id="9805408at2"/>
<feature type="active site" description="Proton donor" evidence="8">
    <location>
        <position position="71"/>
    </location>
</feature>
<organism evidence="10 11">
    <name type="scientific">Aquirufa nivalisilvae</name>
    <dbReference type="NCBI Taxonomy" id="2516557"/>
    <lineage>
        <taxon>Bacteria</taxon>
        <taxon>Pseudomonadati</taxon>
        <taxon>Bacteroidota</taxon>
        <taxon>Cytophagia</taxon>
        <taxon>Cytophagales</taxon>
        <taxon>Flectobacillaceae</taxon>
        <taxon>Aquirufa</taxon>
    </lineage>
</organism>
<evidence type="ECO:0000256" key="9">
    <source>
        <dbReference type="PROSITE-ProRule" id="PRU10125"/>
    </source>
</evidence>
<comment type="catalytic activity">
    <reaction evidence="7 8">
        <text>(2S,6S)-2,6-diaminopimelate = meso-2,6-diaminopimelate</text>
        <dbReference type="Rhea" id="RHEA:15393"/>
        <dbReference type="ChEBI" id="CHEBI:57609"/>
        <dbReference type="ChEBI" id="CHEBI:57791"/>
        <dbReference type="EC" id="5.1.1.7"/>
    </reaction>
</comment>
<feature type="site" description="Could be important to modulate the pK values of the two catalytic cysteine residues" evidence="8">
    <location>
        <position position="185"/>
    </location>
</feature>
<feature type="active site" description="Proton acceptor" evidence="8">
    <location>
        <position position="195"/>
    </location>
</feature>
<dbReference type="GO" id="GO:0008837">
    <property type="term" value="F:diaminopimelate epimerase activity"/>
    <property type="evidence" value="ECO:0007669"/>
    <property type="project" value="UniProtKB-UniRule"/>
</dbReference>